<evidence type="ECO:0000313" key="1">
    <source>
        <dbReference type="EMBL" id="RAY11640.1"/>
    </source>
</evidence>
<evidence type="ECO:0000313" key="2">
    <source>
        <dbReference type="Proteomes" id="UP000251891"/>
    </source>
</evidence>
<sequence length="300" mass="33876">MPKVKDPLLLREYAVETIVGYYGLKVTEPAGVKNWCRKNAVLRYLREKEDRPEEVAQKLTEADVDPGDVDDLATWLLSDYLPLWDLGGYDKVLDNLAAKGGEQRYITYLRGLNWPKKPRILGGFVMTTGNFSADSLLIRISMDLPDATEILDTILFECCNAFQVEAFKAAKKTFLEPGKRKPELYGARVAEIEYDSDKKHIEHLHQIYGTRDPGALLNALSVPQNLQTAQPYVAGDIGKVVLPARDALPRQSQRQALWWFKTAAWPEDARKLAWISANHGDELARSTDLYRLGSVQKINT</sequence>
<dbReference type="Proteomes" id="UP000251891">
    <property type="component" value="Unassembled WGS sequence"/>
</dbReference>
<gene>
    <name evidence="1" type="ORF">DPM19_28860</name>
</gene>
<accession>A0A365GXT7</accession>
<comment type="caution">
    <text evidence="1">The sequence shown here is derived from an EMBL/GenBank/DDBJ whole genome shotgun (WGS) entry which is preliminary data.</text>
</comment>
<dbReference type="EMBL" id="QLYX01000017">
    <property type="protein sequence ID" value="RAY11640.1"/>
    <property type="molecule type" value="Genomic_DNA"/>
</dbReference>
<dbReference type="AlphaFoldDB" id="A0A365GXT7"/>
<reference evidence="1 2" key="1">
    <citation type="submission" date="2018-06" db="EMBL/GenBank/DDBJ databases">
        <title>Actinomadura craniellae sp. nov. isolated from marine sponge Craniella sp.</title>
        <authorList>
            <person name="Li L."/>
            <person name="Xu Q.H."/>
            <person name="Lin H.W."/>
            <person name="Lu Y.H."/>
        </authorList>
    </citation>
    <scope>NUCLEOTIDE SEQUENCE [LARGE SCALE GENOMIC DNA]</scope>
    <source>
        <strain evidence="1 2">LHW63021</strain>
    </source>
</reference>
<name>A0A365GXT7_9ACTN</name>
<proteinExistence type="predicted"/>
<keyword evidence="2" id="KW-1185">Reference proteome</keyword>
<organism evidence="1 2">
    <name type="scientific">Actinomadura craniellae</name>
    <dbReference type="NCBI Taxonomy" id="2231787"/>
    <lineage>
        <taxon>Bacteria</taxon>
        <taxon>Bacillati</taxon>
        <taxon>Actinomycetota</taxon>
        <taxon>Actinomycetes</taxon>
        <taxon>Streptosporangiales</taxon>
        <taxon>Thermomonosporaceae</taxon>
        <taxon>Actinomadura</taxon>
    </lineage>
</organism>
<protein>
    <submittedName>
        <fullName evidence="1">Uncharacterized protein</fullName>
    </submittedName>
</protein>
<dbReference type="RefSeq" id="WP_111871219.1">
    <property type="nucleotide sequence ID" value="NZ_QLYX01000017.1"/>
</dbReference>